<evidence type="ECO:0000256" key="8">
    <source>
        <dbReference type="SAM" id="Phobius"/>
    </source>
</evidence>
<comment type="caution">
    <text evidence="10">The sequence shown here is derived from an EMBL/GenBank/DDBJ whole genome shotgun (WGS) entry which is preliminary data.</text>
</comment>
<feature type="transmembrane region" description="Helical" evidence="8">
    <location>
        <begin position="61"/>
        <end position="84"/>
    </location>
</feature>
<gene>
    <name evidence="10" type="ORF">FHS40_002245</name>
</gene>
<feature type="transmembrane region" description="Helical" evidence="8">
    <location>
        <begin position="215"/>
        <end position="233"/>
    </location>
</feature>
<evidence type="ECO:0000256" key="2">
    <source>
        <dbReference type="ARBA" id="ARBA00022448"/>
    </source>
</evidence>
<reference evidence="10 11" key="1">
    <citation type="submission" date="2020-08" db="EMBL/GenBank/DDBJ databases">
        <title>Genomic Encyclopedia of Type Strains, Phase III (KMG-III): the genomes of soil and plant-associated and newly described type strains.</title>
        <authorList>
            <person name="Whitman W."/>
        </authorList>
    </citation>
    <scope>NUCLEOTIDE SEQUENCE [LARGE SCALE GENOMIC DNA]</scope>
    <source>
        <strain evidence="10 11">CECT 3146</strain>
    </source>
</reference>
<dbReference type="SUPFAM" id="SSF103473">
    <property type="entry name" value="MFS general substrate transporter"/>
    <property type="match status" value="1"/>
</dbReference>
<dbReference type="Pfam" id="PF05977">
    <property type="entry name" value="MFS_3"/>
    <property type="match status" value="1"/>
</dbReference>
<evidence type="ECO:0000256" key="6">
    <source>
        <dbReference type="ARBA" id="ARBA00023136"/>
    </source>
</evidence>
<dbReference type="Gene3D" id="1.20.1250.20">
    <property type="entry name" value="MFS general substrate transporter like domains"/>
    <property type="match status" value="1"/>
</dbReference>
<keyword evidence="11" id="KW-1185">Reference proteome</keyword>
<feature type="transmembrane region" description="Helical" evidence="8">
    <location>
        <begin position="313"/>
        <end position="334"/>
    </location>
</feature>
<dbReference type="PANTHER" id="PTHR23513:SF9">
    <property type="entry name" value="ENTEROBACTIN EXPORTER ENTS"/>
    <property type="match status" value="1"/>
</dbReference>
<accession>A0A7W8ATS3</accession>
<dbReference type="CDD" id="cd06173">
    <property type="entry name" value="MFS_MefA_like"/>
    <property type="match status" value="1"/>
</dbReference>
<evidence type="ECO:0000313" key="10">
    <source>
        <dbReference type="EMBL" id="MBB5103192.1"/>
    </source>
</evidence>
<feature type="domain" description="Major facilitator superfamily (MFS) profile" evidence="9">
    <location>
        <begin position="273"/>
        <end position="464"/>
    </location>
</feature>
<feature type="region of interest" description="Disordered" evidence="7">
    <location>
        <begin position="1"/>
        <end position="43"/>
    </location>
</feature>
<name>A0A7W8ATS3_STRST</name>
<dbReference type="AlphaFoldDB" id="A0A7W8ATS3"/>
<evidence type="ECO:0000259" key="9">
    <source>
        <dbReference type="PROSITE" id="PS50850"/>
    </source>
</evidence>
<keyword evidence="4 8" id="KW-0812">Transmembrane</keyword>
<evidence type="ECO:0000256" key="1">
    <source>
        <dbReference type="ARBA" id="ARBA00004429"/>
    </source>
</evidence>
<evidence type="ECO:0000256" key="7">
    <source>
        <dbReference type="SAM" id="MobiDB-lite"/>
    </source>
</evidence>
<feature type="transmembrane region" description="Helical" evidence="8">
    <location>
        <begin position="123"/>
        <end position="144"/>
    </location>
</feature>
<dbReference type="GO" id="GO:0005886">
    <property type="term" value="C:plasma membrane"/>
    <property type="evidence" value="ECO:0007669"/>
    <property type="project" value="UniProtKB-SubCell"/>
</dbReference>
<keyword evidence="5 8" id="KW-1133">Transmembrane helix</keyword>
<feature type="transmembrane region" description="Helical" evidence="8">
    <location>
        <begin position="282"/>
        <end position="307"/>
    </location>
</feature>
<dbReference type="InterPro" id="IPR020846">
    <property type="entry name" value="MFS_dom"/>
</dbReference>
<feature type="transmembrane region" description="Helical" evidence="8">
    <location>
        <begin position="430"/>
        <end position="449"/>
    </location>
</feature>
<keyword evidence="3" id="KW-1003">Cell membrane</keyword>
<feature type="transmembrane region" description="Helical" evidence="8">
    <location>
        <begin position="364"/>
        <end position="384"/>
    </location>
</feature>
<comment type="subcellular location">
    <subcellularLocation>
        <location evidence="1">Cell inner membrane</location>
        <topology evidence="1">Multi-pass membrane protein</topology>
    </subcellularLocation>
</comment>
<evidence type="ECO:0000256" key="3">
    <source>
        <dbReference type="ARBA" id="ARBA00022475"/>
    </source>
</evidence>
<feature type="transmembrane region" description="Helical" evidence="8">
    <location>
        <begin position="90"/>
        <end position="111"/>
    </location>
</feature>
<evidence type="ECO:0000256" key="5">
    <source>
        <dbReference type="ARBA" id="ARBA00022989"/>
    </source>
</evidence>
<evidence type="ECO:0000256" key="4">
    <source>
        <dbReference type="ARBA" id="ARBA00022692"/>
    </source>
</evidence>
<keyword evidence="6 8" id="KW-0472">Membrane</keyword>
<dbReference type="PROSITE" id="PS50850">
    <property type="entry name" value="MFS"/>
    <property type="match status" value="1"/>
</dbReference>
<dbReference type="PANTHER" id="PTHR23513">
    <property type="entry name" value="INTEGRAL MEMBRANE EFFLUX PROTEIN-RELATED"/>
    <property type="match status" value="1"/>
</dbReference>
<evidence type="ECO:0000313" key="11">
    <source>
        <dbReference type="Proteomes" id="UP000549009"/>
    </source>
</evidence>
<feature type="transmembrane region" description="Helical" evidence="8">
    <location>
        <begin position="341"/>
        <end position="358"/>
    </location>
</feature>
<dbReference type="Proteomes" id="UP000549009">
    <property type="component" value="Unassembled WGS sequence"/>
</dbReference>
<organism evidence="10 11">
    <name type="scientific">Streptomyces spectabilis</name>
    <dbReference type="NCBI Taxonomy" id="68270"/>
    <lineage>
        <taxon>Bacteria</taxon>
        <taxon>Bacillati</taxon>
        <taxon>Actinomycetota</taxon>
        <taxon>Actinomycetes</taxon>
        <taxon>Kitasatosporales</taxon>
        <taxon>Streptomycetaceae</taxon>
        <taxon>Streptomyces</taxon>
    </lineage>
</organism>
<keyword evidence="2" id="KW-0813">Transport</keyword>
<sequence>MTRAKTDDATDGEGSGIPGPRPGAPATERPQRPEQPAAPPPKRRILADLTPLRTSADYRRLWVGNTVSWIGQAMTALAVSLQVYDITGSSFSVGLVGLCSLVPLVVFGLYGGAIADTVDRRKLGLYSAAGLCGLSVVLAAAAFAGFHHVWFLYTVVALQATCGALNSPARTAMIPRLLPPEQLPAANALTSLTTTSGTTVGPMLGGLIVGLWGYQAAYAIDAVAFTAALYAMWRLPSMLPGDGGTDRAAGGGAAADGGKRRRASVADGLRFLATRPNLRMTFFTDMCAMVLAHPRALFPAIAVVWYGGDARTAGLLAAAPAVGALLGSVFSGWLGRVHHHGFAIALSVAAWGTAVAVFGLTRDLWLGVVFLALAGAADTISMVFRSTMLQAATPDEMRGRLQGVFIVVVAGGPRLGDFLAGTIGDLTSPRVAIVGGGAACVLAVGLLVLRWRAFLHYDARAPQA</sequence>
<protein>
    <submittedName>
        <fullName evidence="10">MFS family permease</fullName>
    </submittedName>
</protein>
<dbReference type="GO" id="GO:0022857">
    <property type="term" value="F:transmembrane transporter activity"/>
    <property type="evidence" value="ECO:0007669"/>
    <property type="project" value="InterPro"/>
</dbReference>
<feature type="transmembrane region" description="Helical" evidence="8">
    <location>
        <begin position="404"/>
        <end position="424"/>
    </location>
</feature>
<dbReference type="InterPro" id="IPR036259">
    <property type="entry name" value="MFS_trans_sf"/>
</dbReference>
<dbReference type="EMBL" id="JACHJD010000003">
    <property type="protein sequence ID" value="MBB5103192.1"/>
    <property type="molecule type" value="Genomic_DNA"/>
</dbReference>
<proteinExistence type="predicted"/>
<dbReference type="InterPro" id="IPR010290">
    <property type="entry name" value="TM_effector"/>
</dbReference>